<evidence type="ECO:0000256" key="1">
    <source>
        <dbReference type="SAM" id="SignalP"/>
    </source>
</evidence>
<comment type="caution">
    <text evidence="2">The sequence shown here is derived from an EMBL/GenBank/DDBJ whole genome shotgun (WGS) entry which is preliminary data.</text>
</comment>
<feature type="signal peptide" evidence="1">
    <location>
        <begin position="1"/>
        <end position="21"/>
    </location>
</feature>
<evidence type="ECO:0000313" key="3">
    <source>
        <dbReference type="Proteomes" id="UP000887013"/>
    </source>
</evidence>
<accession>A0A8X6QT21</accession>
<gene>
    <name evidence="2" type="ORF">NPIL_65901</name>
</gene>
<organism evidence="2 3">
    <name type="scientific">Nephila pilipes</name>
    <name type="common">Giant wood spider</name>
    <name type="synonym">Nephila maculata</name>
    <dbReference type="NCBI Taxonomy" id="299642"/>
    <lineage>
        <taxon>Eukaryota</taxon>
        <taxon>Metazoa</taxon>
        <taxon>Ecdysozoa</taxon>
        <taxon>Arthropoda</taxon>
        <taxon>Chelicerata</taxon>
        <taxon>Arachnida</taxon>
        <taxon>Araneae</taxon>
        <taxon>Araneomorphae</taxon>
        <taxon>Entelegynae</taxon>
        <taxon>Araneoidea</taxon>
        <taxon>Nephilidae</taxon>
        <taxon>Nephila</taxon>
    </lineage>
</organism>
<name>A0A8X6QT21_NEPPI</name>
<evidence type="ECO:0000313" key="2">
    <source>
        <dbReference type="EMBL" id="GFU35389.1"/>
    </source>
</evidence>
<dbReference type="AlphaFoldDB" id="A0A8X6QT21"/>
<keyword evidence="1" id="KW-0732">Signal</keyword>
<protein>
    <submittedName>
        <fullName evidence="2">Uncharacterized protein</fullName>
    </submittedName>
</protein>
<reference evidence="2" key="1">
    <citation type="submission" date="2020-08" db="EMBL/GenBank/DDBJ databases">
        <title>Multicomponent nature underlies the extraordinary mechanical properties of spider dragline silk.</title>
        <authorList>
            <person name="Kono N."/>
            <person name="Nakamura H."/>
            <person name="Mori M."/>
            <person name="Yoshida Y."/>
            <person name="Ohtoshi R."/>
            <person name="Malay A.D."/>
            <person name="Moran D.A.P."/>
            <person name="Tomita M."/>
            <person name="Numata K."/>
            <person name="Arakawa K."/>
        </authorList>
    </citation>
    <scope>NUCLEOTIDE SEQUENCE</scope>
</reference>
<dbReference type="EMBL" id="BMAW01083730">
    <property type="protein sequence ID" value="GFU35389.1"/>
    <property type="molecule type" value="Genomic_DNA"/>
</dbReference>
<dbReference type="Proteomes" id="UP000887013">
    <property type="component" value="Unassembled WGS sequence"/>
</dbReference>
<sequence length="80" mass="8931">MTHSTPGLVHLHSLYLTLISTVDFRNDPTGEAGPEVNNSMFDLRLWLSDGRSLCLLQANIGHGEMRRTAPQNLMAPMRLN</sequence>
<keyword evidence="3" id="KW-1185">Reference proteome</keyword>
<proteinExistence type="predicted"/>
<feature type="chain" id="PRO_5036480825" evidence="1">
    <location>
        <begin position="22"/>
        <end position="80"/>
    </location>
</feature>